<name>A0A2U1A6Z8_9BURK</name>
<dbReference type="AlphaFoldDB" id="A0A2U1A6Z8"/>
<dbReference type="InterPro" id="IPR023210">
    <property type="entry name" value="NADP_OxRdtase_dom"/>
</dbReference>
<dbReference type="InterPro" id="IPR050523">
    <property type="entry name" value="AKR_Detox_Biosynth"/>
</dbReference>
<proteinExistence type="predicted"/>
<dbReference type="PANTHER" id="PTHR43364:SF4">
    <property type="entry name" value="NAD(P)-LINKED OXIDOREDUCTASE SUPERFAMILY PROTEIN"/>
    <property type="match status" value="1"/>
</dbReference>
<evidence type="ECO:0000313" key="6">
    <source>
        <dbReference type="Proteomes" id="UP000533533"/>
    </source>
</evidence>
<protein>
    <submittedName>
        <fullName evidence="4">Aryl-alcohol dehydrogenase-like predicted oxidoreductase</fullName>
    </submittedName>
</protein>
<dbReference type="Gene3D" id="3.20.20.100">
    <property type="entry name" value="NADP-dependent oxidoreductase domain"/>
    <property type="match status" value="1"/>
</dbReference>
<dbReference type="GO" id="GO:0016491">
    <property type="term" value="F:oxidoreductase activity"/>
    <property type="evidence" value="ECO:0007669"/>
    <property type="project" value="UniProtKB-KW"/>
</dbReference>
<evidence type="ECO:0000256" key="1">
    <source>
        <dbReference type="ARBA" id="ARBA00023002"/>
    </source>
</evidence>
<dbReference type="RefSeq" id="WP_110386271.1">
    <property type="nucleotide sequence ID" value="NZ_JACHVZ010000019.1"/>
</dbReference>
<dbReference type="Proteomes" id="UP000533533">
    <property type="component" value="Unassembled WGS sequence"/>
</dbReference>
<dbReference type="Pfam" id="PF00248">
    <property type="entry name" value="Aldo_ket_red"/>
    <property type="match status" value="1"/>
</dbReference>
<dbReference type="GO" id="GO:0005829">
    <property type="term" value="C:cytosol"/>
    <property type="evidence" value="ECO:0007669"/>
    <property type="project" value="TreeGrafter"/>
</dbReference>
<dbReference type="SUPFAM" id="SSF51430">
    <property type="entry name" value="NAD(P)-linked oxidoreductase"/>
    <property type="match status" value="1"/>
</dbReference>
<accession>A0A2U1A6Z8</accession>
<dbReference type="InterPro" id="IPR036812">
    <property type="entry name" value="NAD(P)_OxRdtase_dom_sf"/>
</dbReference>
<reference evidence="4 5" key="1">
    <citation type="submission" date="2018-06" db="EMBL/GenBank/DDBJ databases">
        <title>Genomic Encyclopedia of Type Strains, Phase IV (KMG-V): Genome sequencing to study the core and pangenomes of soil and plant-associated prokaryotes.</title>
        <authorList>
            <person name="Whitman W."/>
        </authorList>
    </citation>
    <scope>NUCLEOTIDE SEQUENCE [LARGE SCALE GENOMIC DNA]</scope>
    <source>
        <strain evidence="4 5">SRCL-318</strain>
        <strain evidence="3 6">SRMrh-85</strain>
    </source>
</reference>
<evidence type="ECO:0000313" key="4">
    <source>
        <dbReference type="EMBL" id="PYE20595.1"/>
    </source>
</evidence>
<sequence length="354" mass="39082">MEYRQLGHSGLKISTLTLGTMMFGGQTDEATAERIIGAAQEQGVNSIDTADVYHQGESERVVGRHIARQRDRWVLATKFGNPFDFTPGGGRDINAAGAARKHVIRAVEASLARLNTDYLDLVYLHREDHHTPVEETVRALGDLIAAGKLRHYGLSNHRAWRIAEFSRVADLLGVPRPVASQPLYNLANRQVEAEQLSAAWHYGLGVISYSPLARGVLTAKYEPGAQPGADTRAGRQDRRLSETEWRPETIELARRVEAHARARSLTAAQFALAWVLNSRYITSAIAGPRTEAQWRDYLPALQYRLDSDDEAFVDSLVASGHPSTPGFNDPGHPFFGRLVRHGAPRDARAPGGER</sequence>
<feature type="domain" description="NADP-dependent oxidoreductase" evidence="2">
    <location>
        <begin position="16"/>
        <end position="316"/>
    </location>
</feature>
<comment type="caution">
    <text evidence="4">The sequence shown here is derived from an EMBL/GenBank/DDBJ whole genome shotgun (WGS) entry which is preliminary data.</text>
</comment>
<dbReference type="OrthoDB" id="5488419at2"/>
<keyword evidence="1" id="KW-0560">Oxidoreductase</keyword>
<gene>
    <name evidence="4" type="ORF">C7410_116133</name>
    <name evidence="3" type="ORF">FHX59_005980</name>
</gene>
<dbReference type="PANTHER" id="PTHR43364">
    <property type="entry name" value="NADH-SPECIFIC METHYLGLYOXAL REDUCTASE-RELATED"/>
    <property type="match status" value="1"/>
</dbReference>
<organism evidence="4 5">
    <name type="scientific">Paraburkholderia silvatlantica</name>
    <dbReference type="NCBI Taxonomy" id="321895"/>
    <lineage>
        <taxon>Bacteria</taxon>
        <taxon>Pseudomonadati</taxon>
        <taxon>Pseudomonadota</taxon>
        <taxon>Betaproteobacteria</taxon>
        <taxon>Burkholderiales</taxon>
        <taxon>Burkholderiaceae</taxon>
        <taxon>Paraburkholderia</taxon>
    </lineage>
</organism>
<dbReference type="FunFam" id="3.20.20.100:FF:000004">
    <property type="entry name" value="Oxidoreductase, aldo/keto reductase"/>
    <property type="match status" value="1"/>
</dbReference>
<evidence type="ECO:0000259" key="2">
    <source>
        <dbReference type="Pfam" id="PF00248"/>
    </source>
</evidence>
<evidence type="ECO:0000313" key="5">
    <source>
        <dbReference type="Proteomes" id="UP000247772"/>
    </source>
</evidence>
<evidence type="ECO:0000313" key="3">
    <source>
        <dbReference type="EMBL" id="MBB2931509.1"/>
    </source>
</evidence>
<dbReference type="Proteomes" id="UP000247772">
    <property type="component" value="Unassembled WGS sequence"/>
</dbReference>
<dbReference type="EMBL" id="JACHVZ010000019">
    <property type="protein sequence ID" value="MBB2931509.1"/>
    <property type="molecule type" value="Genomic_DNA"/>
</dbReference>
<dbReference type="EMBL" id="QJSQ01000016">
    <property type="protein sequence ID" value="PYE20595.1"/>
    <property type="molecule type" value="Genomic_DNA"/>
</dbReference>
<keyword evidence="6" id="KW-1185">Reference proteome</keyword>